<feature type="region of interest" description="Disordered" evidence="1">
    <location>
        <begin position="188"/>
        <end position="213"/>
    </location>
</feature>
<sequence>MSKQKATPNSKGEEVDLTEPELIKTEIDQLPKDPSEAEGIIREVDEMIKSLPEDTKEKKKLEYSLKKAALLGLSKDLQKVMSSNGLALEGLTLVREYLTTKLDLARFLVNTTDDKVPEAMKMIKRKLGPKLEVLGELANRGYDQSDVRVQKLVELAPSLHELGKVVKSTKKLRELKFDVEERKEIHNLAKADSSVDGGNPASKRKKEERKEKLEKAKELMNQAKKLASENLEKNRKELDEKIKEIKKLVELPSEWNSIDKDLPEQMLEKLKTKIQELDEFKESIPSYDSVEEIVANASGGLALKGIYFSKWEKPQTSNVPILKPPQKVESWNTQSPYETGFRQFSEGHSAEMFSKEVESSGFTHADVVCGFCLTFAAAASGTYGTQTSDESEMSVKTTTTSVSATNFCRSAMKSFAVPRSCLHPTEQACNMALSITERADDKKIMKEEIRRFFKIYGSHVPYGVHQLGGLFFTMSTATSEKEVDTTKLMHLNATKLTTQVSAGFFGGAWGVGGSDMHEYSSSKASSEGSQIENESVHYAFSVKSIGPHADNPASFKKALSTNNATWAILDRGDTAINVPVWELLREEGQKYHLVAKLMEETWIEDEEMKRDRSEVKKTMNSLLRMVESGRTSPQGSFPLKAKVIKGGTMKMYTSAQKMKDAFAKASDFICQDPENNVCEVHEDGPLFILTGFKADPVVQYERTSDGRYLLYYVGYINPGSNTLEKKLICPQDYVKFAIIKR</sequence>
<reference evidence="2" key="1">
    <citation type="submission" date="2022-11" db="UniProtKB">
        <authorList>
            <consortium name="EnsemblMetazoa"/>
        </authorList>
    </citation>
    <scope>IDENTIFICATION</scope>
</reference>
<dbReference type="GeneID" id="110231404"/>
<feature type="compositionally biased region" description="Basic and acidic residues" evidence="1">
    <location>
        <begin position="21"/>
        <end position="36"/>
    </location>
</feature>
<evidence type="ECO:0000313" key="2">
    <source>
        <dbReference type="EnsemblMetazoa" id="XP_020892083.1"/>
    </source>
</evidence>
<organism evidence="2 3">
    <name type="scientific">Exaiptasia diaphana</name>
    <name type="common">Tropical sea anemone</name>
    <name type="synonym">Aiptasia pulchella</name>
    <dbReference type="NCBI Taxonomy" id="2652724"/>
    <lineage>
        <taxon>Eukaryota</taxon>
        <taxon>Metazoa</taxon>
        <taxon>Cnidaria</taxon>
        <taxon>Anthozoa</taxon>
        <taxon>Hexacorallia</taxon>
        <taxon>Actiniaria</taxon>
        <taxon>Aiptasiidae</taxon>
        <taxon>Exaiptasia</taxon>
    </lineage>
</organism>
<dbReference type="RefSeq" id="XP_020892083.1">
    <property type="nucleotide sequence ID" value="XM_021036424.1"/>
</dbReference>
<dbReference type="OrthoDB" id="10066929at2759"/>
<name>A0A913WPE3_EXADI</name>
<keyword evidence="3" id="KW-1185">Reference proteome</keyword>
<dbReference type="EnsemblMetazoa" id="XM_021036424.1">
    <property type="protein sequence ID" value="XP_020892083.1"/>
    <property type="gene ID" value="LOC110231404"/>
</dbReference>
<proteinExistence type="predicted"/>
<evidence type="ECO:0008006" key="4">
    <source>
        <dbReference type="Google" id="ProtNLM"/>
    </source>
</evidence>
<dbReference type="Proteomes" id="UP000887567">
    <property type="component" value="Unplaced"/>
</dbReference>
<dbReference type="AlphaFoldDB" id="A0A913WPE3"/>
<accession>A0A913WPE3</accession>
<dbReference type="OMA" id="LSYNSTW"/>
<dbReference type="KEGG" id="epa:110231404"/>
<evidence type="ECO:0000313" key="3">
    <source>
        <dbReference type="Proteomes" id="UP000887567"/>
    </source>
</evidence>
<feature type="region of interest" description="Disordered" evidence="1">
    <location>
        <begin position="1"/>
        <end position="36"/>
    </location>
</feature>
<evidence type="ECO:0000256" key="1">
    <source>
        <dbReference type="SAM" id="MobiDB-lite"/>
    </source>
</evidence>
<protein>
    <recommendedName>
        <fullName evidence="4">MACPF domain-containing protein</fullName>
    </recommendedName>
</protein>
<feature type="compositionally biased region" description="Polar residues" evidence="1">
    <location>
        <begin position="1"/>
        <end position="10"/>
    </location>
</feature>